<dbReference type="AlphaFoldDB" id="A0A9D4SRU2"/>
<dbReference type="VEuPathDB" id="VectorBase:RSAN_047743"/>
<comment type="similarity">
    <text evidence="2">Belongs to the sulfatase family.</text>
</comment>
<dbReference type="Proteomes" id="UP000821837">
    <property type="component" value="Unassembled WGS sequence"/>
</dbReference>
<dbReference type="InterPro" id="IPR047115">
    <property type="entry name" value="ARSB"/>
</dbReference>
<evidence type="ECO:0000256" key="5">
    <source>
        <dbReference type="ARBA" id="ARBA00023180"/>
    </source>
</evidence>
<evidence type="ECO:0000256" key="4">
    <source>
        <dbReference type="ARBA" id="ARBA00022837"/>
    </source>
</evidence>
<feature type="domain" description="Sulfatase N-terminal" evidence="6">
    <location>
        <begin position="21"/>
        <end position="106"/>
    </location>
</feature>
<dbReference type="EMBL" id="JABSTV010001253">
    <property type="protein sequence ID" value="KAH7943432.1"/>
    <property type="molecule type" value="Genomic_DNA"/>
</dbReference>
<sequence>MLGTAVSASSYSWTQRPFLQGWDDPSFHGSSQIPTPNLDALAADGVILNNFYVLPACTPSRSAFMTGRYPIRMGTQGYPVDIGQPWGLPLDIRILPEYLRDLGYELISRKGMIDTVDESVGKLFETLQEAGMLDNSVVLFSSDNGGTPFGDHSSRSFNWPLRGLKMSVWEGSTKVPAFVWSPLLKEKQRVSNQLMHLTDWFTTFYRLAGQ</sequence>
<protein>
    <recommendedName>
        <fullName evidence="6">Sulfatase N-terminal domain-containing protein</fullName>
    </recommendedName>
</protein>
<evidence type="ECO:0000259" key="6">
    <source>
        <dbReference type="Pfam" id="PF00884"/>
    </source>
</evidence>
<keyword evidence="3" id="KW-0479">Metal-binding</keyword>
<reference evidence="7" key="1">
    <citation type="journal article" date="2020" name="Cell">
        <title>Large-Scale Comparative Analyses of Tick Genomes Elucidate Their Genetic Diversity and Vector Capacities.</title>
        <authorList>
            <consortium name="Tick Genome and Microbiome Consortium (TIGMIC)"/>
            <person name="Jia N."/>
            <person name="Wang J."/>
            <person name="Shi W."/>
            <person name="Du L."/>
            <person name="Sun Y."/>
            <person name="Zhan W."/>
            <person name="Jiang J.F."/>
            <person name="Wang Q."/>
            <person name="Zhang B."/>
            <person name="Ji P."/>
            <person name="Bell-Sakyi L."/>
            <person name="Cui X.M."/>
            <person name="Yuan T.T."/>
            <person name="Jiang B.G."/>
            <person name="Yang W.F."/>
            <person name="Lam T.T."/>
            <person name="Chang Q.C."/>
            <person name="Ding S.J."/>
            <person name="Wang X.J."/>
            <person name="Zhu J.G."/>
            <person name="Ruan X.D."/>
            <person name="Zhao L."/>
            <person name="Wei J.T."/>
            <person name="Ye R.Z."/>
            <person name="Que T.C."/>
            <person name="Du C.H."/>
            <person name="Zhou Y.H."/>
            <person name="Cheng J.X."/>
            <person name="Dai P.F."/>
            <person name="Guo W.B."/>
            <person name="Han X.H."/>
            <person name="Huang E.J."/>
            <person name="Li L.F."/>
            <person name="Wei W."/>
            <person name="Gao Y.C."/>
            <person name="Liu J.Z."/>
            <person name="Shao H.Z."/>
            <person name="Wang X."/>
            <person name="Wang C.C."/>
            <person name="Yang T.C."/>
            <person name="Huo Q.B."/>
            <person name="Li W."/>
            <person name="Chen H.Y."/>
            <person name="Chen S.E."/>
            <person name="Zhou L.G."/>
            <person name="Ni X.B."/>
            <person name="Tian J.H."/>
            <person name="Sheng Y."/>
            <person name="Liu T."/>
            <person name="Pan Y.S."/>
            <person name="Xia L.Y."/>
            <person name="Li J."/>
            <person name="Zhao F."/>
            <person name="Cao W.C."/>
        </authorList>
    </citation>
    <scope>NUCLEOTIDE SEQUENCE</scope>
    <source>
        <strain evidence="7">Rsan-2018</strain>
    </source>
</reference>
<dbReference type="GO" id="GO:0046872">
    <property type="term" value="F:metal ion binding"/>
    <property type="evidence" value="ECO:0007669"/>
    <property type="project" value="UniProtKB-KW"/>
</dbReference>
<dbReference type="SUPFAM" id="SSF53649">
    <property type="entry name" value="Alkaline phosphatase-like"/>
    <property type="match status" value="1"/>
</dbReference>
<dbReference type="PANTHER" id="PTHR10342:SF273">
    <property type="entry name" value="RE14504P"/>
    <property type="match status" value="1"/>
</dbReference>
<dbReference type="GO" id="GO:0008484">
    <property type="term" value="F:sulfuric ester hydrolase activity"/>
    <property type="evidence" value="ECO:0007669"/>
    <property type="project" value="InterPro"/>
</dbReference>
<keyword evidence="8" id="KW-1185">Reference proteome</keyword>
<proteinExistence type="inferred from homology"/>
<feature type="domain" description="Sulfatase N-terminal" evidence="6">
    <location>
        <begin position="112"/>
        <end position="209"/>
    </location>
</feature>
<evidence type="ECO:0000313" key="8">
    <source>
        <dbReference type="Proteomes" id="UP000821837"/>
    </source>
</evidence>
<comment type="cofactor">
    <cofactor evidence="1">
        <name>Ca(2+)</name>
        <dbReference type="ChEBI" id="CHEBI:29108"/>
    </cofactor>
</comment>
<dbReference type="PANTHER" id="PTHR10342">
    <property type="entry name" value="ARYLSULFATASE"/>
    <property type="match status" value="1"/>
</dbReference>
<evidence type="ECO:0000256" key="1">
    <source>
        <dbReference type="ARBA" id="ARBA00001913"/>
    </source>
</evidence>
<keyword evidence="4" id="KW-0106">Calcium</keyword>
<comment type="caution">
    <text evidence="7">The sequence shown here is derived from an EMBL/GenBank/DDBJ whole genome shotgun (WGS) entry which is preliminary data.</text>
</comment>
<dbReference type="Gene3D" id="3.40.720.10">
    <property type="entry name" value="Alkaline Phosphatase, subunit A"/>
    <property type="match status" value="2"/>
</dbReference>
<name>A0A9D4SRU2_RHISA</name>
<gene>
    <name evidence="7" type="ORF">HPB52_008158</name>
</gene>
<keyword evidence="5" id="KW-0325">Glycoprotein</keyword>
<organism evidence="7 8">
    <name type="scientific">Rhipicephalus sanguineus</name>
    <name type="common">Brown dog tick</name>
    <name type="synonym">Ixodes sanguineus</name>
    <dbReference type="NCBI Taxonomy" id="34632"/>
    <lineage>
        <taxon>Eukaryota</taxon>
        <taxon>Metazoa</taxon>
        <taxon>Ecdysozoa</taxon>
        <taxon>Arthropoda</taxon>
        <taxon>Chelicerata</taxon>
        <taxon>Arachnida</taxon>
        <taxon>Acari</taxon>
        <taxon>Parasitiformes</taxon>
        <taxon>Ixodida</taxon>
        <taxon>Ixodoidea</taxon>
        <taxon>Ixodidae</taxon>
        <taxon>Rhipicephalinae</taxon>
        <taxon>Rhipicephalus</taxon>
        <taxon>Rhipicephalus</taxon>
    </lineage>
</organism>
<reference evidence="7" key="2">
    <citation type="submission" date="2021-09" db="EMBL/GenBank/DDBJ databases">
        <authorList>
            <person name="Jia N."/>
            <person name="Wang J."/>
            <person name="Shi W."/>
            <person name="Du L."/>
            <person name="Sun Y."/>
            <person name="Zhan W."/>
            <person name="Jiang J."/>
            <person name="Wang Q."/>
            <person name="Zhang B."/>
            <person name="Ji P."/>
            <person name="Sakyi L.B."/>
            <person name="Cui X."/>
            <person name="Yuan T."/>
            <person name="Jiang B."/>
            <person name="Yang W."/>
            <person name="Lam T.T.-Y."/>
            <person name="Chang Q."/>
            <person name="Ding S."/>
            <person name="Wang X."/>
            <person name="Zhu J."/>
            <person name="Ruan X."/>
            <person name="Zhao L."/>
            <person name="Wei J."/>
            <person name="Que T."/>
            <person name="Du C."/>
            <person name="Cheng J."/>
            <person name="Dai P."/>
            <person name="Han X."/>
            <person name="Huang E."/>
            <person name="Gao Y."/>
            <person name="Liu J."/>
            <person name="Shao H."/>
            <person name="Ye R."/>
            <person name="Li L."/>
            <person name="Wei W."/>
            <person name="Wang X."/>
            <person name="Wang C."/>
            <person name="Huo Q."/>
            <person name="Li W."/>
            <person name="Guo W."/>
            <person name="Chen H."/>
            <person name="Chen S."/>
            <person name="Zhou L."/>
            <person name="Zhou L."/>
            <person name="Ni X."/>
            <person name="Tian J."/>
            <person name="Zhou Y."/>
            <person name="Sheng Y."/>
            <person name="Liu T."/>
            <person name="Pan Y."/>
            <person name="Xia L."/>
            <person name="Li J."/>
            <person name="Zhao F."/>
            <person name="Cao W."/>
        </authorList>
    </citation>
    <scope>NUCLEOTIDE SEQUENCE</scope>
    <source>
        <strain evidence="7">Rsan-2018</strain>
        <tissue evidence="7">Larvae</tissue>
    </source>
</reference>
<evidence type="ECO:0000313" key="7">
    <source>
        <dbReference type="EMBL" id="KAH7943432.1"/>
    </source>
</evidence>
<dbReference type="Pfam" id="PF00884">
    <property type="entry name" value="Sulfatase"/>
    <property type="match status" value="2"/>
</dbReference>
<dbReference type="InterPro" id="IPR017850">
    <property type="entry name" value="Alkaline_phosphatase_core_sf"/>
</dbReference>
<accession>A0A9D4SRU2</accession>
<evidence type="ECO:0000256" key="3">
    <source>
        <dbReference type="ARBA" id="ARBA00022723"/>
    </source>
</evidence>
<dbReference type="VEuPathDB" id="VectorBase:RSAN_030436"/>
<dbReference type="InterPro" id="IPR000917">
    <property type="entry name" value="Sulfatase_N"/>
</dbReference>
<evidence type="ECO:0000256" key="2">
    <source>
        <dbReference type="ARBA" id="ARBA00008779"/>
    </source>
</evidence>